<feature type="coiled-coil region" evidence="1">
    <location>
        <begin position="73"/>
        <end position="100"/>
    </location>
</feature>
<keyword evidence="3" id="KW-1185">Reference proteome</keyword>
<dbReference type="Proteomes" id="UP001057375">
    <property type="component" value="Unassembled WGS sequence"/>
</dbReference>
<protein>
    <submittedName>
        <fullName evidence="2">Uncharacterized protein</fullName>
    </submittedName>
</protein>
<proteinExistence type="predicted"/>
<name>A0ABQ5KXV9_9EUKA</name>
<evidence type="ECO:0000313" key="2">
    <source>
        <dbReference type="EMBL" id="GKT37279.1"/>
    </source>
</evidence>
<sequence length="108" mass="12730">MDTLEEIIAFLERVGSHFNALPSDTGKKQETTDPFSLKKSLVHKIMLNLRKKVREVEATIKDPEQNLKRISSLQMLRTELEVFSRERAELRDLYEREKIELQKDVDED</sequence>
<gene>
    <name evidence="2" type="ORF">ADUPG1_010098</name>
</gene>
<organism evidence="2 3">
    <name type="scientific">Aduncisulcus paluster</name>
    <dbReference type="NCBI Taxonomy" id="2918883"/>
    <lineage>
        <taxon>Eukaryota</taxon>
        <taxon>Metamonada</taxon>
        <taxon>Carpediemonas-like organisms</taxon>
        <taxon>Aduncisulcus</taxon>
    </lineage>
</organism>
<keyword evidence="1" id="KW-0175">Coiled coil</keyword>
<reference evidence="2" key="1">
    <citation type="submission" date="2022-03" db="EMBL/GenBank/DDBJ databases">
        <title>Draft genome sequence of Aduncisulcus paluster, a free-living microaerophilic Fornicata.</title>
        <authorList>
            <person name="Yuyama I."/>
            <person name="Kume K."/>
            <person name="Tamura T."/>
            <person name="Inagaki Y."/>
            <person name="Hashimoto T."/>
        </authorList>
    </citation>
    <scope>NUCLEOTIDE SEQUENCE</scope>
    <source>
        <strain evidence="2">NY0171</strain>
    </source>
</reference>
<evidence type="ECO:0000313" key="3">
    <source>
        <dbReference type="Proteomes" id="UP001057375"/>
    </source>
</evidence>
<comment type="caution">
    <text evidence="2">The sequence shown here is derived from an EMBL/GenBank/DDBJ whole genome shotgun (WGS) entry which is preliminary data.</text>
</comment>
<dbReference type="EMBL" id="BQXS01011438">
    <property type="protein sequence ID" value="GKT37279.1"/>
    <property type="molecule type" value="Genomic_DNA"/>
</dbReference>
<evidence type="ECO:0000256" key="1">
    <source>
        <dbReference type="SAM" id="Coils"/>
    </source>
</evidence>
<accession>A0ABQ5KXV9</accession>